<evidence type="ECO:0000313" key="3">
    <source>
        <dbReference type="Proteomes" id="UP000006919"/>
    </source>
</evidence>
<evidence type="ECO:0000259" key="1">
    <source>
        <dbReference type="Pfam" id="PF14238"/>
    </source>
</evidence>
<dbReference type="Pfam" id="PF14238">
    <property type="entry name" value="DUF4340"/>
    <property type="match status" value="1"/>
</dbReference>
<sequence precursor="true">MNRRSMIATGAALVILLGGVAGAYYYVDHKKDNEEAAVKEEKDALNLFSFDSNTVKGIDITNSEGHFNLTLDKSGNWNIEETDYQYSFTPYSYYLNVIAASMSRLKADHKADFKEGDMSRYGLDSPVTIVCHTDDKDYTLLVGNSSATEEFCYVMIPGDDTVYCINNDTGKELQCDISKLRDPYIFKCDDNDIIQFSLVHNGETSYDLQRNFDGDAIWTMNAPETDVSIDAITVNTVLTNLVRVQAGKFEGFTKDENELAKYGLDKPAYTFTAVTDEKTYILEFPEFSEDAEEVWCYDADSCAVCSISINNAAFLSGKWYDLTAKQAMREQFMSVSSLEIDVEGEKHKLSMDHEAQKYIFDDTEVTALGNDDAAANFEYLFASVSEMEHADYRDDVPEKMGKPTCTFSYTLTDGTKRELALVPIDDESYWAYIDGKCVGMTVNRSALESKNGCKNYIEILKNEIGN</sequence>
<dbReference type="InterPro" id="IPR025641">
    <property type="entry name" value="DUF4340"/>
</dbReference>
<dbReference type="KEGG" id="ral:Rumal_2602"/>
<proteinExistence type="predicted"/>
<protein>
    <recommendedName>
        <fullName evidence="1">DUF4340 domain-containing protein</fullName>
    </recommendedName>
</protein>
<accession>E6UFT8</accession>
<name>E6UFT8_RUMA7</name>
<reference evidence="2 3" key="1">
    <citation type="journal article" date="2011" name="J. Bacteriol.">
        <title>Complete genome of the cellulolytic ruminal bacterium Ruminococcus albus 7.</title>
        <authorList>
            <person name="Suen G."/>
            <person name="Stevenson D.M."/>
            <person name="Bruce D.C."/>
            <person name="Chertkov O."/>
            <person name="Copeland A."/>
            <person name="Cheng J.F."/>
            <person name="Detter C."/>
            <person name="Detter J.C."/>
            <person name="Goodwin L.A."/>
            <person name="Han C.S."/>
            <person name="Hauser L.J."/>
            <person name="Ivanova N.N."/>
            <person name="Kyrpides N.C."/>
            <person name="Land M.L."/>
            <person name="Lapidus A."/>
            <person name="Lucas S."/>
            <person name="Ovchinnikova G."/>
            <person name="Pitluck S."/>
            <person name="Tapia R."/>
            <person name="Woyke T."/>
            <person name="Boyum J."/>
            <person name="Mead D."/>
            <person name="Weimer P.J."/>
        </authorList>
    </citation>
    <scope>NUCLEOTIDE SEQUENCE [LARGE SCALE GENOMIC DNA]</scope>
    <source>
        <strain evidence="3">ATCC 27210 / DSM 20455 / JCM 14654 / NCDO 2250 / 7</strain>
    </source>
</reference>
<dbReference type="Proteomes" id="UP000006919">
    <property type="component" value="Chromosome"/>
</dbReference>
<feature type="domain" description="DUF4340" evidence="1">
    <location>
        <begin position="95"/>
        <end position="267"/>
    </location>
</feature>
<dbReference type="HOGENOM" id="CLU_586456_0_0_9"/>
<dbReference type="EMBL" id="CP002403">
    <property type="protein sequence ID" value="ADU23077.1"/>
    <property type="molecule type" value="Genomic_DNA"/>
</dbReference>
<evidence type="ECO:0000313" key="2">
    <source>
        <dbReference type="EMBL" id="ADU23077.1"/>
    </source>
</evidence>
<organism evidence="2 3">
    <name type="scientific">Ruminococcus albus (strain ATCC 27210 / DSM 20455 / JCM 14654 / NCDO 2250 / 7)</name>
    <dbReference type="NCBI Taxonomy" id="697329"/>
    <lineage>
        <taxon>Bacteria</taxon>
        <taxon>Bacillati</taxon>
        <taxon>Bacillota</taxon>
        <taxon>Clostridia</taxon>
        <taxon>Eubacteriales</taxon>
        <taxon>Oscillospiraceae</taxon>
        <taxon>Ruminococcus</taxon>
    </lineage>
</organism>
<gene>
    <name evidence="2" type="ordered locus">Rumal_2602</name>
</gene>
<dbReference type="eggNOG" id="ENOG502ZATI">
    <property type="taxonomic scope" value="Bacteria"/>
</dbReference>
<dbReference type="STRING" id="697329.Rumal_2602"/>
<dbReference type="RefSeq" id="WP_013499205.1">
    <property type="nucleotide sequence ID" value="NC_014833.1"/>
</dbReference>
<dbReference type="AlphaFoldDB" id="E6UFT8"/>